<dbReference type="SUPFAM" id="SSF53383">
    <property type="entry name" value="PLP-dependent transferases"/>
    <property type="match status" value="1"/>
</dbReference>
<protein>
    <submittedName>
        <fullName evidence="4">Aminotransferase class I/II-fold pyridoxal phosphate-dependent enzyme</fullName>
    </submittedName>
</protein>
<gene>
    <name evidence="4" type="ORF">IAA83_07855</name>
</gene>
<comment type="cofactor">
    <cofactor evidence="1">
        <name>pyridoxal 5'-phosphate</name>
        <dbReference type="ChEBI" id="CHEBI:597326"/>
    </cofactor>
</comment>
<organism evidence="4 5">
    <name type="scientific">Candidatus Avoscillospira avistercoris</name>
    <dbReference type="NCBI Taxonomy" id="2840707"/>
    <lineage>
        <taxon>Bacteria</taxon>
        <taxon>Bacillati</taxon>
        <taxon>Bacillota</taxon>
        <taxon>Clostridia</taxon>
        <taxon>Eubacteriales</taxon>
        <taxon>Oscillospiraceae</taxon>
        <taxon>Oscillospiraceae incertae sedis</taxon>
        <taxon>Candidatus Avoscillospira</taxon>
    </lineage>
</organism>
<dbReference type="AlphaFoldDB" id="A0A9D1FBI5"/>
<dbReference type="InterPro" id="IPR015421">
    <property type="entry name" value="PyrdxlP-dep_Trfase_major"/>
</dbReference>
<comment type="caution">
    <text evidence="4">The sequence shown here is derived from an EMBL/GenBank/DDBJ whole genome shotgun (WGS) entry which is preliminary data.</text>
</comment>
<dbReference type="Gene3D" id="3.90.1150.10">
    <property type="entry name" value="Aspartate Aminotransferase, domain 1"/>
    <property type="match status" value="1"/>
</dbReference>
<reference evidence="4" key="1">
    <citation type="submission" date="2020-10" db="EMBL/GenBank/DDBJ databases">
        <authorList>
            <person name="Gilroy R."/>
        </authorList>
    </citation>
    <scope>NUCLEOTIDE SEQUENCE</scope>
    <source>
        <strain evidence="4">ChiBcec16-1751</strain>
    </source>
</reference>
<sequence>MLTHGGDIAGYFDQYGCEPLDFSANVSPLGLPEGVRRAVIDSLSTADQYPDPLCRRLRAAIGAFEGVDPARILCGNGAADLIFRLVLAVKPKTALVPAPTFAEYETALESCGCAVTHAVLKREDDFRVTEEFLSHLDPAPDLVFLCQPNNPTGQPVDRALLEAVLQRCESAGSILVLDECFVSLLDDGPSYTMKGRLDSPNLFLLKAFTKTYAMAGLRLGYCLCSNETLLAEMARCGQPWSVSTVAQAAGIAALQETAYVERLHRLIAAERPQLAAGLRDCGCTVLGSRANFVFFSARPGLDAALRQKGILIRSCANYHGLDETYYRVAVRTAPDNEKLLAAVSQCMEE</sequence>
<dbReference type="Proteomes" id="UP000886741">
    <property type="component" value="Unassembled WGS sequence"/>
</dbReference>
<dbReference type="GO" id="GO:0008483">
    <property type="term" value="F:transaminase activity"/>
    <property type="evidence" value="ECO:0007669"/>
    <property type="project" value="UniProtKB-KW"/>
</dbReference>
<dbReference type="Gene3D" id="3.40.640.10">
    <property type="entry name" value="Type I PLP-dependent aspartate aminotransferase-like (Major domain)"/>
    <property type="match status" value="1"/>
</dbReference>
<dbReference type="PANTHER" id="PTHR42885">
    <property type="entry name" value="HISTIDINOL-PHOSPHATE AMINOTRANSFERASE-RELATED"/>
    <property type="match status" value="1"/>
</dbReference>
<evidence type="ECO:0000313" key="4">
    <source>
        <dbReference type="EMBL" id="HIS65266.1"/>
    </source>
</evidence>
<dbReference type="Pfam" id="PF00155">
    <property type="entry name" value="Aminotran_1_2"/>
    <property type="match status" value="1"/>
</dbReference>
<keyword evidence="4" id="KW-0032">Aminotransferase</keyword>
<keyword evidence="2" id="KW-0663">Pyridoxal phosphate</keyword>
<evidence type="ECO:0000256" key="2">
    <source>
        <dbReference type="ARBA" id="ARBA00022898"/>
    </source>
</evidence>
<dbReference type="CDD" id="cd00609">
    <property type="entry name" value="AAT_like"/>
    <property type="match status" value="1"/>
</dbReference>
<dbReference type="GO" id="GO:0030170">
    <property type="term" value="F:pyridoxal phosphate binding"/>
    <property type="evidence" value="ECO:0007669"/>
    <property type="project" value="InterPro"/>
</dbReference>
<evidence type="ECO:0000256" key="1">
    <source>
        <dbReference type="ARBA" id="ARBA00001933"/>
    </source>
</evidence>
<dbReference type="PANTHER" id="PTHR42885:SF1">
    <property type="entry name" value="THREONINE-PHOSPHATE DECARBOXYLASE"/>
    <property type="match status" value="1"/>
</dbReference>
<reference evidence="4" key="2">
    <citation type="journal article" date="2021" name="PeerJ">
        <title>Extensive microbial diversity within the chicken gut microbiome revealed by metagenomics and culture.</title>
        <authorList>
            <person name="Gilroy R."/>
            <person name="Ravi A."/>
            <person name="Getino M."/>
            <person name="Pursley I."/>
            <person name="Horton D.L."/>
            <person name="Alikhan N.F."/>
            <person name="Baker D."/>
            <person name="Gharbi K."/>
            <person name="Hall N."/>
            <person name="Watson M."/>
            <person name="Adriaenssens E.M."/>
            <person name="Foster-Nyarko E."/>
            <person name="Jarju S."/>
            <person name="Secka A."/>
            <person name="Antonio M."/>
            <person name="Oren A."/>
            <person name="Chaudhuri R.R."/>
            <person name="La Ragione R."/>
            <person name="Hildebrand F."/>
            <person name="Pallen M.J."/>
        </authorList>
    </citation>
    <scope>NUCLEOTIDE SEQUENCE</scope>
    <source>
        <strain evidence="4">ChiBcec16-1751</strain>
    </source>
</reference>
<evidence type="ECO:0000313" key="5">
    <source>
        <dbReference type="Proteomes" id="UP000886741"/>
    </source>
</evidence>
<dbReference type="InterPro" id="IPR004839">
    <property type="entry name" value="Aminotransferase_I/II_large"/>
</dbReference>
<accession>A0A9D1FBI5</accession>
<dbReference type="InterPro" id="IPR015422">
    <property type="entry name" value="PyrdxlP-dep_Trfase_small"/>
</dbReference>
<name>A0A9D1FBI5_9FIRM</name>
<feature type="domain" description="Aminotransferase class I/classII large" evidence="3">
    <location>
        <begin position="20"/>
        <end position="342"/>
    </location>
</feature>
<dbReference type="EMBL" id="DVJJ01000118">
    <property type="protein sequence ID" value="HIS65266.1"/>
    <property type="molecule type" value="Genomic_DNA"/>
</dbReference>
<keyword evidence="4" id="KW-0808">Transferase</keyword>
<dbReference type="InterPro" id="IPR015424">
    <property type="entry name" value="PyrdxlP-dep_Trfase"/>
</dbReference>
<proteinExistence type="predicted"/>
<evidence type="ECO:0000259" key="3">
    <source>
        <dbReference type="Pfam" id="PF00155"/>
    </source>
</evidence>